<evidence type="ECO:0000256" key="1">
    <source>
        <dbReference type="SAM" id="MobiDB-lite"/>
    </source>
</evidence>
<feature type="region of interest" description="Disordered" evidence="1">
    <location>
        <begin position="130"/>
        <end position="161"/>
    </location>
</feature>
<dbReference type="EMBL" id="QJKJ01003677">
    <property type="protein sequence ID" value="RDX97347.1"/>
    <property type="molecule type" value="Genomic_DNA"/>
</dbReference>
<reference evidence="2" key="1">
    <citation type="submission" date="2018-05" db="EMBL/GenBank/DDBJ databases">
        <title>Draft genome of Mucuna pruriens seed.</title>
        <authorList>
            <person name="Nnadi N.E."/>
            <person name="Vos R."/>
            <person name="Hasami M.H."/>
            <person name="Devisetty U.K."/>
            <person name="Aguiy J.C."/>
        </authorList>
    </citation>
    <scope>NUCLEOTIDE SEQUENCE [LARGE SCALE GENOMIC DNA]</scope>
    <source>
        <strain evidence="2">JCA_2017</strain>
    </source>
</reference>
<dbReference type="AlphaFoldDB" id="A0A371H3J1"/>
<proteinExistence type="predicted"/>
<dbReference type="Proteomes" id="UP000257109">
    <property type="component" value="Unassembled WGS sequence"/>
</dbReference>
<protein>
    <recommendedName>
        <fullName evidence="4">Integrase zinc-binding domain-containing protein</fullName>
    </recommendedName>
</protein>
<gene>
    <name evidence="2" type="ORF">CR513_19888</name>
</gene>
<comment type="caution">
    <text evidence="2">The sequence shown here is derived from an EMBL/GenBank/DDBJ whole genome shotgun (WGS) entry which is preliminary data.</text>
</comment>
<organism evidence="2 3">
    <name type="scientific">Mucuna pruriens</name>
    <name type="common">Velvet bean</name>
    <name type="synonym">Dolichos pruriens</name>
    <dbReference type="NCBI Taxonomy" id="157652"/>
    <lineage>
        <taxon>Eukaryota</taxon>
        <taxon>Viridiplantae</taxon>
        <taxon>Streptophyta</taxon>
        <taxon>Embryophyta</taxon>
        <taxon>Tracheophyta</taxon>
        <taxon>Spermatophyta</taxon>
        <taxon>Magnoliopsida</taxon>
        <taxon>eudicotyledons</taxon>
        <taxon>Gunneridae</taxon>
        <taxon>Pentapetalae</taxon>
        <taxon>rosids</taxon>
        <taxon>fabids</taxon>
        <taxon>Fabales</taxon>
        <taxon>Fabaceae</taxon>
        <taxon>Papilionoideae</taxon>
        <taxon>50 kb inversion clade</taxon>
        <taxon>NPAAA clade</taxon>
        <taxon>indigoferoid/millettioid clade</taxon>
        <taxon>Phaseoleae</taxon>
        <taxon>Mucuna</taxon>
    </lineage>
</organism>
<evidence type="ECO:0008006" key="4">
    <source>
        <dbReference type="Google" id="ProtNLM"/>
    </source>
</evidence>
<name>A0A371H3J1_MUCPR</name>
<feature type="non-terminal residue" evidence="2">
    <location>
        <position position="1"/>
    </location>
</feature>
<evidence type="ECO:0000313" key="3">
    <source>
        <dbReference type="Proteomes" id="UP000257109"/>
    </source>
</evidence>
<accession>A0A371H3J1</accession>
<keyword evidence="3" id="KW-1185">Reference proteome</keyword>
<feature type="compositionally biased region" description="Basic residues" evidence="1">
    <location>
        <begin position="142"/>
        <end position="161"/>
    </location>
</feature>
<evidence type="ECO:0000313" key="2">
    <source>
        <dbReference type="EMBL" id="RDX97347.1"/>
    </source>
</evidence>
<sequence>MKEVHEGICGTHIGGWALASKVARAGYCWPTLKRDLSKEIRANLDLLQEAQEVAHVKEFASKGNLTMQHKGLPKKTQKARSCVKKVLTDSTSNKLTPNWEDPHRIVEEVGRGAFRLEHLDGRKVPHTWNMANVSKVKEQNTKRPKRGGRPTIPRHQKTREK</sequence>